<comment type="similarity">
    <text evidence="5">Belongs to the GRAS family.</text>
</comment>
<name>A0A2K1XEP9_POPTR</name>
<dbReference type="PANTHER" id="PTHR31636">
    <property type="entry name" value="OSJNBA0084A10.13 PROTEIN-RELATED"/>
    <property type="match status" value="1"/>
</dbReference>
<feature type="region of interest" description="SAW" evidence="5">
    <location>
        <begin position="453"/>
        <end position="534"/>
    </location>
</feature>
<keyword evidence="2" id="KW-0805">Transcription regulation</keyword>
<dbReference type="EMBL" id="CM009305">
    <property type="protein sequence ID" value="PNS99244.1"/>
    <property type="molecule type" value="Genomic_DNA"/>
</dbReference>
<proteinExistence type="inferred from homology"/>
<evidence type="ECO:0000256" key="1">
    <source>
        <dbReference type="ARBA" id="ARBA00004123"/>
    </source>
</evidence>
<dbReference type="Pfam" id="PF03514">
    <property type="entry name" value="GRAS"/>
    <property type="match status" value="1"/>
</dbReference>
<protein>
    <submittedName>
        <fullName evidence="7">Uncharacterized protein</fullName>
    </submittedName>
</protein>
<dbReference type="GO" id="GO:0043565">
    <property type="term" value="F:sequence-specific DNA binding"/>
    <property type="evidence" value="ECO:0000318"/>
    <property type="project" value="GO_Central"/>
</dbReference>
<dbReference type="InterPro" id="IPR005202">
    <property type="entry name" value="TF_GRAS"/>
</dbReference>
<feature type="short sequence motif" description="VHIID" evidence="5">
    <location>
        <begin position="261"/>
        <end position="265"/>
    </location>
</feature>
<gene>
    <name evidence="7" type="ORF">POPTR_016G122500</name>
</gene>
<evidence type="ECO:0000256" key="2">
    <source>
        <dbReference type="ARBA" id="ARBA00023015"/>
    </source>
</evidence>
<dbReference type="GO" id="GO:0003700">
    <property type="term" value="F:DNA-binding transcription factor activity"/>
    <property type="evidence" value="ECO:0000318"/>
    <property type="project" value="GO_Central"/>
</dbReference>
<dbReference type="GO" id="GO:0005634">
    <property type="term" value="C:nucleus"/>
    <property type="evidence" value="ECO:0000318"/>
    <property type="project" value="GO_Central"/>
</dbReference>
<comment type="subcellular location">
    <subcellularLocation>
        <location evidence="1">Nucleus</location>
    </subcellularLocation>
</comment>
<comment type="caution">
    <text evidence="5">Lacks conserved residue(s) required for the propagation of feature annotation.</text>
</comment>
<dbReference type="STRING" id="3694.A0A2K1XEP9"/>
<dbReference type="GO" id="GO:0006355">
    <property type="term" value="P:regulation of DNA-templated transcription"/>
    <property type="evidence" value="ECO:0000318"/>
    <property type="project" value="GO_Central"/>
</dbReference>
<evidence type="ECO:0000313" key="8">
    <source>
        <dbReference type="Proteomes" id="UP000006729"/>
    </source>
</evidence>
<reference evidence="7 8" key="1">
    <citation type="journal article" date="2006" name="Science">
        <title>The genome of black cottonwood, Populus trichocarpa (Torr. &amp; Gray).</title>
        <authorList>
            <person name="Tuskan G.A."/>
            <person name="Difazio S."/>
            <person name="Jansson S."/>
            <person name="Bohlmann J."/>
            <person name="Grigoriev I."/>
            <person name="Hellsten U."/>
            <person name="Putnam N."/>
            <person name="Ralph S."/>
            <person name="Rombauts S."/>
            <person name="Salamov A."/>
            <person name="Schein J."/>
            <person name="Sterck L."/>
            <person name="Aerts A."/>
            <person name="Bhalerao R.R."/>
            <person name="Bhalerao R.P."/>
            <person name="Blaudez D."/>
            <person name="Boerjan W."/>
            <person name="Brun A."/>
            <person name="Brunner A."/>
            <person name="Busov V."/>
            <person name="Campbell M."/>
            <person name="Carlson J."/>
            <person name="Chalot M."/>
            <person name="Chapman J."/>
            <person name="Chen G.L."/>
            <person name="Cooper D."/>
            <person name="Coutinho P.M."/>
            <person name="Couturier J."/>
            <person name="Covert S."/>
            <person name="Cronk Q."/>
            <person name="Cunningham R."/>
            <person name="Davis J."/>
            <person name="Degroeve S."/>
            <person name="Dejardin A."/>
            <person name="Depamphilis C."/>
            <person name="Detter J."/>
            <person name="Dirks B."/>
            <person name="Dubchak I."/>
            <person name="Duplessis S."/>
            <person name="Ehlting J."/>
            <person name="Ellis B."/>
            <person name="Gendler K."/>
            <person name="Goodstein D."/>
            <person name="Gribskov M."/>
            <person name="Grimwood J."/>
            <person name="Groover A."/>
            <person name="Gunter L."/>
            <person name="Hamberger B."/>
            <person name="Heinze B."/>
            <person name="Helariutta Y."/>
            <person name="Henrissat B."/>
            <person name="Holligan D."/>
            <person name="Holt R."/>
            <person name="Huang W."/>
            <person name="Islam-Faridi N."/>
            <person name="Jones S."/>
            <person name="Jones-Rhoades M."/>
            <person name="Jorgensen R."/>
            <person name="Joshi C."/>
            <person name="Kangasjarvi J."/>
            <person name="Karlsson J."/>
            <person name="Kelleher C."/>
            <person name="Kirkpatrick R."/>
            <person name="Kirst M."/>
            <person name="Kohler A."/>
            <person name="Kalluri U."/>
            <person name="Larimer F."/>
            <person name="Leebens-Mack J."/>
            <person name="Leple J.C."/>
            <person name="Locascio P."/>
            <person name="Lou Y."/>
            <person name="Lucas S."/>
            <person name="Martin F."/>
            <person name="Montanini B."/>
            <person name="Napoli C."/>
            <person name="Nelson D.R."/>
            <person name="Nelson C."/>
            <person name="Nieminen K."/>
            <person name="Nilsson O."/>
            <person name="Pereda V."/>
            <person name="Peter G."/>
            <person name="Philippe R."/>
            <person name="Pilate G."/>
            <person name="Poliakov A."/>
            <person name="Razumovskaya J."/>
            <person name="Richardson P."/>
            <person name="Rinaldi C."/>
            <person name="Ritland K."/>
            <person name="Rouze P."/>
            <person name="Ryaboy D."/>
            <person name="Schmutz J."/>
            <person name="Schrader J."/>
            <person name="Segerman B."/>
            <person name="Shin H."/>
            <person name="Siddiqui A."/>
            <person name="Sterky F."/>
            <person name="Terry A."/>
            <person name="Tsai C.J."/>
            <person name="Uberbacher E."/>
            <person name="Unneberg P."/>
            <person name="Vahala J."/>
            <person name="Wall K."/>
            <person name="Wessler S."/>
            <person name="Yang G."/>
            <person name="Yin T."/>
            <person name="Douglas C."/>
            <person name="Marra M."/>
            <person name="Sandberg G."/>
            <person name="Van de Peer Y."/>
            <person name="Rokhsar D."/>
        </authorList>
    </citation>
    <scope>NUCLEOTIDE SEQUENCE [LARGE SCALE GENOMIC DNA]</scope>
    <source>
        <strain evidence="8">cv. Nisqually</strain>
    </source>
</reference>
<keyword evidence="8" id="KW-1185">Reference proteome</keyword>
<keyword evidence="4" id="KW-0539">Nucleus</keyword>
<evidence type="ECO:0000313" key="7">
    <source>
        <dbReference type="EMBL" id="PNS99244.1"/>
    </source>
</evidence>
<accession>A0A2K1XEP9</accession>
<dbReference type="Proteomes" id="UP000006729">
    <property type="component" value="Chromosome 16"/>
</dbReference>
<keyword evidence="3" id="KW-0804">Transcription</keyword>
<sequence length="535" mass="60137">MMQPEVFQPSWPFYRVISSANLDQLGFYGTDMDAYVDACQFSSSFANNEDIYDISSMFPTVFNGDQSVQSPASSDDFQVQVPCVEDFLMKGFEPNLIKEMELIFCESEGNSSSQELSSEGENVWSPSPSIKSSEASMDTTPIPQSTLELPGEELQLENQVSLFHLLKAYGEAMDGGQSELADVIMRCVSEKVSPAGEALECLAFNLCQDLEKQGDYIKRESCRNFEAAFRAFYQIFPYGRFAHFAANSAILEAIPADAETIHIVDFDLGEGIQWPPLIEALAHQQKAVRLTAIKWKKDDCNWAPMVWSFDAAKRRLLDHARYFGLNLKVEEMGIEDLASEEKKANKRGVGKEWLVFNSMLRLPHMGRARSRQLVEQFLRVAKALLANSAFCNSSSRGIITFGDGDSCENLKNSSDFGSFFEGHMAHYKALLDSIESKFPVHLTEARMALECLFVAPYISSQDWYQKWVEMKQGCNLELGNGLEGWRVSRVNLEEAREMVGGKQSSYGVKIGGDLGKEMILEWKSTPLVRVSTWRN</sequence>
<evidence type="ECO:0000256" key="4">
    <source>
        <dbReference type="ARBA" id="ARBA00023242"/>
    </source>
</evidence>
<dbReference type="PROSITE" id="PS50985">
    <property type="entry name" value="GRAS"/>
    <property type="match status" value="1"/>
</dbReference>
<evidence type="ECO:0000256" key="6">
    <source>
        <dbReference type="SAM" id="MobiDB-lite"/>
    </source>
</evidence>
<feature type="region of interest" description="Disordered" evidence="6">
    <location>
        <begin position="111"/>
        <end position="143"/>
    </location>
</feature>
<feature type="compositionally biased region" description="Low complexity" evidence="6">
    <location>
        <begin position="111"/>
        <end position="136"/>
    </location>
</feature>
<feature type="region of interest" description="Leucine repeat II (LRII)" evidence="5">
    <location>
        <begin position="311"/>
        <end position="343"/>
    </location>
</feature>
<evidence type="ECO:0000256" key="5">
    <source>
        <dbReference type="PROSITE-ProRule" id="PRU01191"/>
    </source>
</evidence>
<organism evidence="7 8">
    <name type="scientific">Populus trichocarpa</name>
    <name type="common">Western balsam poplar</name>
    <name type="synonym">Populus balsamifera subsp. trichocarpa</name>
    <dbReference type="NCBI Taxonomy" id="3694"/>
    <lineage>
        <taxon>Eukaryota</taxon>
        <taxon>Viridiplantae</taxon>
        <taxon>Streptophyta</taxon>
        <taxon>Embryophyta</taxon>
        <taxon>Tracheophyta</taxon>
        <taxon>Spermatophyta</taxon>
        <taxon>Magnoliopsida</taxon>
        <taxon>eudicotyledons</taxon>
        <taxon>Gunneridae</taxon>
        <taxon>Pentapetalae</taxon>
        <taxon>rosids</taxon>
        <taxon>fabids</taxon>
        <taxon>Malpighiales</taxon>
        <taxon>Salicaceae</taxon>
        <taxon>Saliceae</taxon>
        <taxon>Populus</taxon>
    </lineage>
</organism>
<evidence type="ECO:0000256" key="3">
    <source>
        <dbReference type="ARBA" id="ARBA00023163"/>
    </source>
</evidence>
<dbReference type="AlphaFoldDB" id="A0A2K1XEP9"/>
<dbReference type="SMR" id="A0A2K1XEP9"/>
<dbReference type="InParanoid" id="A0A2K1XEP9"/>